<keyword evidence="2" id="KW-0472">Membrane</keyword>
<dbReference type="PROSITE" id="PS51144">
    <property type="entry name" value="ALPHA_CA_2"/>
    <property type="match status" value="1"/>
</dbReference>
<dbReference type="GO" id="GO:0008270">
    <property type="term" value="F:zinc ion binding"/>
    <property type="evidence" value="ECO:0007669"/>
    <property type="project" value="InterPro"/>
</dbReference>
<dbReference type="InterPro" id="IPR036398">
    <property type="entry name" value="CA_dom_sf"/>
</dbReference>
<organism evidence="4 5">
    <name type="scientific">Ceutorhynchus assimilis</name>
    <name type="common">cabbage seed weevil</name>
    <dbReference type="NCBI Taxonomy" id="467358"/>
    <lineage>
        <taxon>Eukaryota</taxon>
        <taxon>Metazoa</taxon>
        <taxon>Ecdysozoa</taxon>
        <taxon>Arthropoda</taxon>
        <taxon>Hexapoda</taxon>
        <taxon>Insecta</taxon>
        <taxon>Pterygota</taxon>
        <taxon>Neoptera</taxon>
        <taxon>Endopterygota</taxon>
        <taxon>Coleoptera</taxon>
        <taxon>Polyphaga</taxon>
        <taxon>Cucujiformia</taxon>
        <taxon>Curculionidae</taxon>
        <taxon>Ceutorhynchinae</taxon>
        <taxon>Ceutorhynchus</taxon>
    </lineage>
</organism>
<dbReference type="SMART" id="SM01057">
    <property type="entry name" value="Carb_anhydrase"/>
    <property type="match status" value="1"/>
</dbReference>
<evidence type="ECO:0000259" key="3">
    <source>
        <dbReference type="PROSITE" id="PS51144"/>
    </source>
</evidence>
<keyword evidence="5" id="KW-1185">Reference proteome</keyword>
<dbReference type="GO" id="GO:0005737">
    <property type="term" value="C:cytoplasm"/>
    <property type="evidence" value="ECO:0007669"/>
    <property type="project" value="TreeGrafter"/>
</dbReference>
<sequence>MLETIKSYLPDHTSAFFYLVIALFVIAILYFNDMFSNMNTYRGYDAKKQIGYGYEASNGPNMWKHAYVDAAGRQQSPINLLTHCTITVPSELQSLKFSEEFSENPREMLAYNNGLNVVLYAKWCNNRRPNITMNCVVYNFLNIRFRWGPTDNEGSEHMVDTTRFAIEMQVAFIKNNSGCDILEAARNKDLLMVSYFFMATSVDNPYLEPIVKSLKMLKCPLSCASICPFPLKLLTPIFSKNYFSYEGSLTFPPCTEGVKWIVQPEPLLISSRQASKFRKLIGGCNCTRISSNSRPVQKTNEREIFFYD</sequence>
<proteinExistence type="inferred from homology"/>
<feature type="transmembrane region" description="Helical" evidence="2">
    <location>
        <begin position="15"/>
        <end position="32"/>
    </location>
</feature>
<dbReference type="PANTHER" id="PTHR18952:SF227">
    <property type="entry name" value="CARBONIC ANHYDRASE 13-RELATED"/>
    <property type="match status" value="1"/>
</dbReference>
<evidence type="ECO:0000313" key="5">
    <source>
        <dbReference type="Proteomes" id="UP001152799"/>
    </source>
</evidence>
<comment type="similarity">
    <text evidence="1">Belongs to the alpha-carbonic anhydrase family.</text>
</comment>
<dbReference type="Proteomes" id="UP001152799">
    <property type="component" value="Chromosome 13"/>
</dbReference>
<keyword evidence="2" id="KW-0812">Transmembrane</keyword>
<accession>A0A9N9QM09</accession>
<feature type="domain" description="Alpha-carbonic anhydrase" evidence="3">
    <location>
        <begin position="50"/>
        <end position="308"/>
    </location>
</feature>
<gene>
    <name evidence="4" type="ORF">CEUTPL_LOCUS3810</name>
</gene>
<dbReference type="Gene3D" id="3.10.200.10">
    <property type="entry name" value="Alpha carbonic anhydrase"/>
    <property type="match status" value="1"/>
</dbReference>
<evidence type="ECO:0000256" key="2">
    <source>
        <dbReference type="SAM" id="Phobius"/>
    </source>
</evidence>
<dbReference type="GO" id="GO:0004089">
    <property type="term" value="F:carbonate dehydratase activity"/>
    <property type="evidence" value="ECO:0007669"/>
    <property type="project" value="InterPro"/>
</dbReference>
<dbReference type="EMBL" id="OU892289">
    <property type="protein sequence ID" value="CAG9763140.1"/>
    <property type="molecule type" value="Genomic_DNA"/>
</dbReference>
<evidence type="ECO:0000313" key="4">
    <source>
        <dbReference type="EMBL" id="CAG9763140.1"/>
    </source>
</evidence>
<protein>
    <recommendedName>
        <fullName evidence="3">Alpha-carbonic anhydrase domain-containing protein</fullName>
    </recommendedName>
</protein>
<evidence type="ECO:0000256" key="1">
    <source>
        <dbReference type="ARBA" id="ARBA00010718"/>
    </source>
</evidence>
<dbReference type="InterPro" id="IPR001148">
    <property type="entry name" value="CA_dom"/>
</dbReference>
<dbReference type="InterPro" id="IPR023561">
    <property type="entry name" value="Carbonic_anhydrase_a-class"/>
</dbReference>
<reference evidence="4" key="1">
    <citation type="submission" date="2022-01" db="EMBL/GenBank/DDBJ databases">
        <authorList>
            <person name="King R."/>
        </authorList>
    </citation>
    <scope>NUCLEOTIDE SEQUENCE</scope>
</reference>
<name>A0A9N9QM09_9CUCU</name>
<dbReference type="OrthoDB" id="429145at2759"/>
<dbReference type="Pfam" id="PF00194">
    <property type="entry name" value="Carb_anhydrase"/>
    <property type="match status" value="1"/>
</dbReference>
<dbReference type="SUPFAM" id="SSF51069">
    <property type="entry name" value="Carbonic anhydrase"/>
    <property type="match status" value="1"/>
</dbReference>
<keyword evidence="2" id="KW-1133">Transmembrane helix</keyword>
<dbReference type="AlphaFoldDB" id="A0A9N9QM09"/>
<dbReference type="PANTHER" id="PTHR18952">
    <property type="entry name" value="CARBONIC ANHYDRASE"/>
    <property type="match status" value="1"/>
</dbReference>